<feature type="region of interest" description="Disordered" evidence="1">
    <location>
        <begin position="1"/>
        <end position="44"/>
    </location>
</feature>
<reference evidence="2" key="1">
    <citation type="submission" date="2025-08" db="UniProtKB">
        <authorList>
            <consortium name="Ensembl"/>
        </authorList>
    </citation>
    <scope>IDENTIFICATION</scope>
</reference>
<sequence length="153" mass="15368">MCRGPVQPYGFCGSPCGSRPGSVRSPGRAGAPPALPHGSPGAVSRVPPAALLPAAILGWVGGGAIKNREREEEGSAVGALGRGRQRGRGLGGSGSTEVAAGRRGGAMSDQQFALDRRRGQGGRGTDGGGGGAKIDASKNEEDEGKKITWIKEP</sequence>
<proteinExistence type="predicted"/>
<feature type="compositionally biased region" description="Gly residues" evidence="1">
    <location>
        <begin position="121"/>
        <end position="132"/>
    </location>
</feature>
<evidence type="ECO:0000313" key="2">
    <source>
        <dbReference type="Ensembl" id="ENSMCSP00000022078.1"/>
    </source>
</evidence>
<evidence type="ECO:0000313" key="3">
    <source>
        <dbReference type="Proteomes" id="UP000694560"/>
    </source>
</evidence>
<name>A0A8C5UNN1_9PASS</name>
<protein>
    <submittedName>
        <fullName evidence="2">Uncharacterized protein</fullName>
    </submittedName>
</protein>
<reference evidence="2" key="2">
    <citation type="submission" date="2025-09" db="UniProtKB">
        <authorList>
            <consortium name="Ensembl"/>
        </authorList>
    </citation>
    <scope>IDENTIFICATION</scope>
</reference>
<dbReference type="Ensembl" id="ENSMCST00000022645.1">
    <property type="protein sequence ID" value="ENSMCSP00000022078.1"/>
    <property type="gene ID" value="ENSMCSG00000015400.1"/>
</dbReference>
<feature type="compositionally biased region" description="Basic and acidic residues" evidence="1">
    <location>
        <begin position="135"/>
        <end position="153"/>
    </location>
</feature>
<evidence type="ECO:0000256" key="1">
    <source>
        <dbReference type="SAM" id="MobiDB-lite"/>
    </source>
</evidence>
<keyword evidence="3" id="KW-1185">Reference proteome</keyword>
<accession>A0A8C5UNN1</accession>
<dbReference type="AlphaFoldDB" id="A0A8C5UNN1"/>
<dbReference type="Proteomes" id="UP000694560">
    <property type="component" value="Unplaced"/>
</dbReference>
<feature type="region of interest" description="Disordered" evidence="1">
    <location>
        <begin position="68"/>
        <end position="153"/>
    </location>
</feature>
<organism evidence="2 3">
    <name type="scientific">Malurus cyaneus samueli</name>
    <dbReference type="NCBI Taxonomy" id="2593467"/>
    <lineage>
        <taxon>Eukaryota</taxon>
        <taxon>Metazoa</taxon>
        <taxon>Chordata</taxon>
        <taxon>Craniata</taxon>
        <taxon>Vertebrata</taxon>
        <taxon>Euteleostomi</taxon>
        <taxon>Archelosauria</taxon>
        <taxon>Archosauria</taxon>
        <taxon>Dinosauria</taxon>
        <taxon>Saurischia</taxon>
        <taxon>Theropoda</taxon>
        <taxon>Coelurosauria</taxon>
        <taxon>Aves</taxon>
        <taxon>Neognathae</taxon>
        <taxon>Neoaves</taxon>
        <taxon>Telluraves</taxon>
        <taxon>Australaves</taxon>
        <taxon>Passeriformes</taxon>
        <taxon>Meliphagoidea</taxon>
        <taxon>Maluridae</taxon>
        <taxon>Malurus</taxon>
    </lineage>
</organism>